<feature type="non-terminal residue" evidence="1">
    <location>
        <position position="1"/>
    </location>
</feature>
<organism evidence="1 2">
    <name type="scientific">Mycena metata</name>
    <dbReference type="NCBI Taxonomy" id="1033252"/>
    <lineage>
        <taxon>Eukaryota</taxon>
        <taxon>Fungi</taxon>
        <taxon>Dikarya</taxon>
        <taxon>Basidiomycota</taxon>
        <taxon>Agaricomycotina</taxon>
        <taxon>Agaricomycetes</taxon>
        <taxon>Agaricomycetidae</taxon>
        <taxon>Agaricales</taxon>
        <taxon>Marasmiineae</taxon>
        <taxon>Mycenaceae</taxon>
        <taxon>Mycena</taxon>
    </lineage>
</organism>
<keyword evidence="2" id="KW-1185">Reference proteome</keyword>
<dbReference type="PANTHER" id="PTHR47642">
    <property type="entry name" value="ATP-DEPENDENT DNA HELICASE"/>
    <property type="match status" value="1"/>
</dbReference>
<protein>
    <recommendedName>
        <fullName evidence="3">ATP-dependent DNA helicase</fullName>
    </recommendedName>
</protein>
<dbReference type="InterPro" id="IPR051055">
    <property type="entry name" value="PIF1_helicase"/>
</dbReference>
<evidence type="ECO:0008006" key="3">
    <source>
        <dbReference type="Google" id="ProtNLM"/>
    </source>
</evidence>
<dbReference type="Gene3D" id="3.40.50.300">
    <property type="entry name" value="P-loop containing nucleotide triphosphate hydrolases"/>
    <property type="match status" value="1"/>
</dbReference>
<feature type="non-terminal residue" evidence="1">
    <location>
        <position position="141"/>
    </location>
</feature>
<dbReference type="Proteomes" id="UP001215598">
    <property type="component" value="Unassembled WGS sequence"/>
</dbReference>
<dbReference type="AlphaFoldDB" id="A0AAD7H3Z6"/>
<dbReference type="EMBL" id="JARKIB010000386">
    <property type="protein sequence ID" value="KAJ7711762.1"/>
    <property type="molecule type" value="Genomic_DNA"/>
</dbReference>
<sequence>VIDKFTLNKKQRLAFLLKVNARMEHIAPNVERPPFRLIIGGPGGTGKSHIYDALKVFYSEVDLLPELNFTAPTGVSASNIHGSTVHHELSLRTSYKVLIKNNSAPLQALVDRLESTRTLIIDEFFFLGCADFEKISRNINL</sequence>
<accession>A0AAD7H3Z6</accession>
<name>A0AAD7H3Z6_9AGAR</name>
<evidence type="ECO:0000313" key="2">
    <source>
        <dbReference type="Proteomes" id="UP001215598"/>
    </source>
</evidence>
<reference evidence="1" key="1">
    <citation type="submission" date="2023-03" db="EMBL/GenBank/DDBJ databases">
        <title>Massive genome expansion in bonnet fungi (Mycena s.s.) driven by repeated elements and novel gene families across ecological guilds.</title>
        <authorList>
            <consortium name="Lawrence Berkeley National Laboratory"/>
            <person name="Harder C.B."/>
            <person name="Miyauchi S."/>
            <person name="Viragh M."/>
            <person name="Kuo A."/>
            <person name="Thoen E."/>
            <person name="Andreopoulos B."/>
            <person name="Lu D."/>
            <person name="Skrede I."/>
            <person name="Drula E."/>
            <person name="Henrissat B."/>
            <person name="Morin E."/>
            <person name="Kohler A."/>
            <person name="Barry K."/>
            <person name="LaButti K."/>
            <person name="Morin E."/>
            <person name="Salamov A."/>
            <person name="Lipzen A."/>
            <person name="Mereny Z."/>
            <person name="Hegedus B."/>
            <person name="Baldrian P."/>
            <person name="Stursova M."/>
            <person name="Weitz H."/>
            <person name="Taylor A."/>
            <person name="Grigoriev I.V."/>
            <person name="Nagy L.G."/>
            <person name="Martin F."/>
            <person name="Kauserud H."/>
        </authorList>
    </citation>
    <scope>NUCLEOTIDE SEQUENCE</scope>
    <source>
        <strain evidence="1">CBHHK182m</strain>
    </source>
</reference>
<gene>
    <name evidence="1" type="ORF">B0H16DRAFT_1239224</name>
</gene>
<dbReference type="InterPro" id="IPR027417">
    <property type="entry name" value="P-loop_NTPase"/>
</dbReference>
<dbReference type="Pfam" id="PF13245">
    <property type="entry name" value="AAA_19"/>
    <property type="match status" value="1"/>
</dbReference>
<evidence type="ECO:0000313" key="1">
    <source>
        <dbReference type="EMBL" id="KAJ7711762.1"/>
    </source>
</evidence>
<dbReference type="SUPFAM" id="SSF52540">
    <property type="entry name" value="P-loop containing nucleoside triphosphate hydrolases"/>
    <property type="match status" value="1"/>
</dbReference>
<comment type="caution">
    <text evidence="1">The sequence shown here is derived from an EMBL/GenBank/DDBJ whole genome shotgun (WGS) entry which is preliminary data.</text>
</comment>
<proteinExistence type="predicted"/>